<proteinExistence type="predicted"/>
<keyword evidence="1" id="KW-0966">Cell projection</keyword>
<organism evidence="1 2">
    <name type="scientific">Corynebacterium felinum</name>
    <dbReference type="NCBI Taxonomy" id="131318"/>
    <lineage>
        <taxon>Bacteria</taxon>
        <taxon>Bacillati</taxon>
        <taxon>Actinomycetota</taxon>
        <taxon>Actinomycetes</taxon>
        <taxon>Mycobacteriales</taxon>
        <taxon>Corynebacteriaceae</taxon>
        <taxon>Corynebacterium</taxon>
    </lineage>
</organism>
<dbReference type="Proteomes" id="UP001183619">
    <property type="component" value="Unassembled WGS sequence"/>
</dbReference>
<keyword evidence="1" id="KW-0282">Flagellum</keyword>
<evidence type="ECO:0000313" key="2">
    <source>
        <dbReference type="Proteomes" id="UP001183619"/>
    </source>
</evidence>
<dbReference type="EMBL" id="JAVDYF010000001">
    <property type="protein sequence ID" value="MDR7354047.1"/>
    <property type="molecule type" value="Genomic_DNA"/>
</dbReference>
<reference evidence="1 2" key="1">
    <citation type="submission" date="2023-07" db="EMBL/GenBank/DDBJ databases">
        <title>Sequencing the genomes of 1000 actinobacteria strains.</title>
        <authorList>
            <person name="Klenk H.-P."/>
        </authorList>
    </citation>
    <scope>NUCLEOTIDE SEQUENCE [LARGE SCALE GENOMIC DNA]</scope>
    <source>
        <strain evidence="1 2">DSM 44508</strain>
    </source>
</reference>
<gene>
    <name evidence="1" type="ORF">J2S37_000585</name>
</gene>
<keyword evidence="1" id="KW-0969">Cilium</keyword>
<accession>A0ABU2B5Z1</accession>
<comment type="caution">
    <text evidence="1">The sequence shown here is derived from an EMBL/GenBank/DDBJ whole genome shotgun (WGS) entry which is preliminary data.</text>
</comment>
<name>A0ABU2B5Z1_9CORY</name>
<sequence>MRDNHIVVAVKFSRLVALLPLVIAGGLAERAVQAGCFG</sequence>
<protein>
    <submittedName>
        <fullName evidence="1">Flagellar biosynthesis protein FlhB</fullName>
    </submittedName>
</protein>
<evidence type="ECO:0000313" key="1">
    <source>
        <dbReference type="EMBL" id="MDR7354047.1"/>
    </source>
</evidence>
<keyword evidence="2" id="KW-1185">Reference proteome</keyword>